<comment type="subunit">
    <text evidence="8">Homodimer.</text>
</comment>
<name>A0A7J0FHG8_9ERIC</name>
<comment type="catalytic activity">
    <reaction evidence="1 8">
        <text>ATP-dependent breakage, passage and rejoining of double-stranded DNA.</text>
        <dbReference type="EC" id="5.6.2.2"/>
    </reaction>
</comment>
<dbReference type="SUPFAM" id="SSF56719">
    <property type="entry name" value="Type II DNA topoisomerase"/>
    <property type="match status" value="1"/>
</dbReference>
<dbReference type="InterPro" id="IPR000565">
    <property type="entry name" value="Topo_IIA_B"/>
</dbReference>
<dbReference type="AlphaFoldDB" id="A0A7J0FHG8"/>
<comment type="caution">
    <text evidence="10">The sequence shown here is derived from an EMBL/GenBank/DDBJ whole genome shotgun (WGS) entry which is preliminary data.</text>
</comment>
<evidence type="ECO:0000256" key="5">
    <source>
        <dbReference type="ARBA" id="ARBA00023029"/>
    </source>
</evidence>
<dbReference type="InterPro" id="IPR013506">
    <property type="entry name" value="Topo_IIA_bsu_dom2"/>
</dbReference>
<comment type="similarity">
    <text evidence="2">Belongs to the type II topoisomerase GyrB family.</text>
</comment>
<evidence type="ECO:0000256" key="1">
    <source>
        <dbReference type="ARBA" id="ARBA00000185"/>
    </source>
</evidence>
<sequence length="469" mass="52333">MVNVDKDESLSGEHVREGLTCIISVKVPNPEFEGQTKTRLGNPEVRKIVDQSIQEYLTEYLELHPNVLDSILSKSLNALKAALAAKRARELVRQKSVLRSSSLPGKLADCSATNPEDSEIFIVEGDSAGGSAKQGRDRRFQIGFIQRHSFEELHLIVVDCHPQCMDMSKADKFSVGRKENELSVHGLLALPNLRRRLFRSLEGCHMPEALDLDLSRLPLRSVTPNKPRQCSDRLRRHFPDLRQDQISKKFCKGYQCDGLYYFGDLPCENMLTSSLQARSVYRPRIYRASTAFHIIHSDVWGPSLVTAMSSHLYYVTFVDDDYTRCTPSFPSSDATTIPTNLDGLSRPIPLFESPQVPIPCASAAQAPLKVYTRHATPSALLPLSSLVSRTSLSSLVPTFVFPLYPSHTLHSPDRFGFAGSPNHPIAKCMSYHGLSASYQSFVGQVASVSIRRSVFEALKNPQWVVAMQE</sequence>
<dbReference type="Gene3D" id="3.40.50.670">
    <property type="match status" value="1"/>
</dbReference>
<keyword evidence="3 8" id="KW-0547">Nucleotide-binding</keyword>
<dbReference type="Gene3D" id="3.30.230.10">
    <property type="match status" value="1"/>
</dbReference>
<dbReference type="GO" id="GO:0006265">
    <property type="term" value="P:DNA topological change"/>
    <property type="evidence" value="ECO:0007669"/>
    <property type="project" value="UniProtKB-UniRule"/>
</dbReference>
<evidence type="ECO:0000256" key="3">
    <source>
        <dbReference type="ARBA" id="ARBA00022741"/>
    </source>
</evidence>
<evidence type="ECO:0000256" key="8">
    <source>
        <dbReference type="RuleBase" id="RU362094"/>
    </source>
</evidence>
<evidence type="ECO:0000256" key="7">
    <source>
        <dbReference type="ARBA" id="ARBA00023235"/>
    </source>
</evidence>
<organism evidence="10 11">
    <name type="scientific">Actinidia rufa</name>
    <dbReference type="NCBI Taxonomy" id="165716"/>
    <lineage>
        <taxon>Eukaryota</taxon>
        <taxon>Viridiplantae</taxon>
        <taxon>Streptophyta</taxon>
        <taxon>Embryophyta</taxon>
        <taxon>Tracheophyta</taxon>
        <taxon>Spermatophyta</taxon>
        <taxon>Magnoliopsida</taxon>
        <taxon>eudicotyledons</taxon>
        <taxon>Gunneridae</taxon>
        <taxon>Pentapetalae</taxon>
        <taxon>asterids</taxon>
        <taxon>Ericales</taxon>
        <taxon>Actinidiaceae</taxon>
        <taxon>Actinidia</taxon>
    </lineage>
</organism>
<dbReference type="InterPro" id="IPR018522">
    <property type="entry name" value="TopoIIA_CS"/>
</dbReference>
<dbReference type="PRINTS" id="PR01159">
    <property type="entry name" value="DNAGYRASEB"/>
</dbReference>
<dbReference type="InterPro" id="IPR014721">
    <property type="entry name" value="Ribsml_uS5_D2-typ_fold_subgr"/>
</dbReference>
<dbReference type="Proteomes" id="UP000585474">
    <property type="component" value="Unassembled WGS sequence"/>
</dbReference>
<dbReference type="EC" id="5.6.2.2" evidence="8"/>
<keyword evidence="4 8" id="KW-0067">ATP-binding</keyword>
<dbReference type="EMBL" id="BJWL01000012">
    <property type="protein sequence ID" value="GFY98145.1"/>
    <property type="molecule type" value="Genomic_DNA"/>
</dbReference>
<dbReference type="PROSITE" id="PS00177">
    <property type="entry name" value="TOPOISOMERASE_II"/>
    <property type="match status" value="1"/>
</dbReference>
<evidence type="ECO:0000313" key="11">
    <source>
        <dbReference type="Proteomes" id="UP000585474"/>
    </source>
</evidence>
<evidence type="ECO:0000313" key="10">
    <source>
        <dbReference type="EMBL" id="GFY98145.1"/>
    </source>
</evidence>
<dbReference type="GO" id="GO:0003918">
    <property type="term" value="F:DNA topoisomerase type II (double strand cut, ATP-hydrolyzing) activity"/>
    <property type="evidence" value="ECO:0007669"/>
    <property type="project" value="UniProtKB-UniRule"/>
</dbReference>
<dbReference type="Pfam" id="PF00204">
    <property type="entry name" value="DNA_gyraseB"/>
    <property type="match status" value="1"/>
</dbReference>
<dbReference type="SMART" id="SM00433">
    <property type="entry name" value="TOP2c"/>
    <property type="match status" value="1"/>
</dbReference>
<keyword evidence="7 8" id="KW-0413">Isomerase</keyword>
<dbReference type="InterPro" id="IPR013760">
    <property type="entry name" value="Topo_IIA-like_dom_sf"/>
</dbReference>
<evidence type="ECO:0000259" key="9">
    <source>
        <dbReference type="Pfam" id="PF00204"/>
    </source>
</evidence>
<dbReference type="InterPro" id="IPR013759">
    <property type="entry name" value="Topo_IIA_B_C"/>
</dbReference>
<keyword evidence="5 8" id="KW-0799">Topoisomerase</keyword>
<comment type="function">
    <text evidence="8">Control of topological states of DNA by transient breakage and subsequent rejoining of DNA strands. Topoisomerase II makes double-strand breaks.</text>
</comment>
<gene>
    <name evidence="10" type="ORF">Acr_12g0006860</name>
</gene>
<dbReference type="InterPro" id="IPR001241">
    <property type="entry name" value="Topo_IIA"/>
</dbReference>
<proteinExistence type="inferred from homology"/>
<feature type="domain" description="DNA topoisomerase type IIA subunit B" evidence="9">
    <location>
        <begin position="6"/>
        <end position="90"/>
    </location>
</feature>
<keyword evidence="6 8" id="KW-0238">DNA-binding</keyword>
<dbReference type="InterPro" id="IPR020568">
    <property type="entry name" value="Ribosomal_Su5_D2-typ_SF"/>
</dbReference>
<dbReference type="SUPFAM" id="SSF54211">
    <property type="entry name" value="Ribosomal protein S5 domain 2-like"/>
    <property type="match status" value="1"/>
</dbReference>
<protein>
    <recommendedName>
        <fullName evidence="8">DNA topoisomerase 2</fullName>
        <ecNumber evidence="8">5.6.2.2</ecNumber>
    </recommendedName>
</protein>
<evidence type="ECO:0000256" key="2">
    <source>
        <dbReference type="ARBA" id="ARBA00010708"/>
    </source>
</evidence>
<comment type="similarity">
    <text evidence="8">Belongs to the type II topoisomerase family.</text>
</comment>
<reference evidence="10 11" key="1">
    <citation type="submission" date="2019-07" db="EMBL/GenBank/DDBJ databases">
        <title>De Novo Assembly of kiwifruit Actinidia rufa.</title>
        <authorList>
            <person name="Sugita-Konishi S."/>
            <person name="Sato K."/>
            <person name="Mori E."/>
            <person name="Abe Y."/>
            <person name="Kisaki G."/>
            <person name="Hamano K."/>
            <person name="Suezawa K."/>
            <person name="Otani M."/>
            <person name="Fukuda T."/>
            <person name="Manabe T."/>
            <person name="Gomi K."/>
            <person name="Tabuchi M."/>
            <person name="Akimitsu K."/>
            <person name="Kataoka I."/>
        </authorList>
    </citation>
    <scope>NUCLEOTIDE SEQUENCE [LARGE SCALE GENOMIC DNA]</scope>
    <source>
        <strain evidence="11">cv. Fuchu</strain>
    </source>
</reference>
<dbReference type="PANTHER" id="PTHR45866">
    <property type="entry name" value="DNA GYRASE/TOPOISOMERASE SUBUNIT B"/>
    <property type="match status" value="1"/>
</dbReference>
<dbReference type="OrthoDB" id="276498at2759"/>
<keyword evidence="11" id="KW-1185">Reference proteome</keyword>
<accession>A0A7J0FHG8</accession>
<evidence type="ECO:0000256" key="6">
    <source>
        <dbReference type="ARBA" id="ARBA00023125"/>
    </source>
</evidence>
<dbReference type="PANTHER" id="PTHR45866:SF1">
    <property type="entry name" value="DNA GYRASE SUBUNIT B, MITOCHONDRIAL"/>
    <property type="match status" value="1"/>
</dbReference>
<evidence type="ECO:0000256" key="4">
    <source>
        <dbReference type="ARBA" id="ARBA00022840"/>
    </source>
</evidence>
<dbReference type="GO" id="GO:0003677">
    <property type="term" value="F:DNA binding"/>
    <property type="evidence" value="ECO:0007669"/>
    <property type="project" value="UniProtKB-UniRule"/>
</dbReference>
<dbReference type="GO" id="GO:0005524">
    <property type="term" value="F:ATP binding"/>
    <property type="evidence" value="ECO:0007669"/>
    <property type="project" value="UniProtKB-UniRule"/>
</dbReference>